<comment type="similarity">
    <text evidence="2">Belongs to the class-V pyridoxal-phosphate-dependent aminotransferase family. Csd subfamily.</text>
</comment>
<proteinExistence type="inferred from homology"/>
<evidence type="ECO:0000256" key="4">
    <source>
        <dbReference type="ARBA" id="ARBA00022679"/>
    </source>
</evidence>
<evidence type="ECO:0000256" key="3">
    <source>
        <dbReference type="ARBA" id="ARBA00012239"/>
    </source>
</evidence>
<comment type="cofactor">
    <cofactor evidence="1 7">
        <name>pyridoxal 5'-phosphate</name>
        <dbReference type="ChEBI" id="CHEBI:597326"/>
    </cofactor>
</comment>
<gene>
    <name evidence="10" type="ORF">BBOV_IV003350</name>
</gene>
<dbReference type="Gene3D" id="3.90.1150.10">
    <property type="entry name" value="Aspartate Aminotransferase, domain 1"/>
    <property type="match status" value="1"/>
</dbReference>
<comment type="caution">
    <text evidence="10">The sequence shown here is derived from an EMBL/GenBank/DDBJ whole genome shotgun (WGS) entry which is preliminary data.</text>
</comment>
<evidence type="ECO:0000256" key="2">
    <source>
        <dbReference type="ARBA" id="ARBA00010447"/>
    </source>
</evidence>
<dbReference type="CDD" id="cd06453">
    <property type="entry name" value="SufS_like"/>
    <property type="match status" value="1"/>
</dbReference>
<keyword evidence="11" id="KW-1185">Reference proteome</keyword>
<feature type="chain" id="PRO_5002704903" description="cysteine desulfurase" evidence="8">
    <location>
        <begin position="22"/>
        <end position="423"/>
    </location>
</feature>
<dbReference type="SUPFAM" id="SSF53383">
    <property type="entry name" value="PLP-dependent transferases"/>
    <property type="match status" value="1"/>
</dbReference>
<evidence type="ECO:0000259" key="9">
    <source>
        <dbReference type="Pfam" id="PF00266"/>
    </source>
</evidence>
<dbReference type="AlphaFoldDB" id="A7AVV5"/>
<dbReference type="PROSITE" id="PS00595">
    <property type="entry name" value="AA_TRANSFER_CLASS_5"/>
    <property type="match status" value="1"/>
</dbReference>
<keyword evidence="5" id="KW-0663">Pyridoxal phosphate</keyword>
<dbReference type="InterPro" id="IPR015422">
    <property type="entry name" value="PyrdxlP-dep_Trfase_small"/>
</dbReference>
<dbReference type="Pfam" id="PF00266">
    <property type="entry name" value="Aminotran_5"/>
    <property type="match status" value="1"/>
</dbReference>
<dbReference type="OMA" id="LVTWQQI"/>
<reference evidence="11" key="2">
    <citation type="journal article" date="2020" name="Data Brief">
        <title>Transcriptome dataset of Babesia bovis life stages within vertebrate and invertebrate hosts.</title>
        <authorList>
            <person name="Ueti M.W."/>
            <person name="Johnson W.C."/>
            <person name="Kappmeyer L.S."/>
            <person name="Herndon D.R."/>
            <person name="Mousel M.R."/>
            <person name="Reif K.E."/>
            <person name="Taus N.S."/>
            <person name="Ifeonu O.O."/>
            <person name="Silva J.C."/>
            <person name="Suarez C.E."/>
            <person name="Brayton K.A."/>
        </authorList>
    </citation>
    <scope>NUCLEOTIDE SEQUENCE [LARGE SCALE GENOMIC DNA]</scope>
</reference>
<evidence type="ECO:0000313" key="11">
    <source>
        <dbReference type="Proteomes" id="UP000002173"/>
    </source>
</evidence>
<comment type="catalytic activity">
    <reaction evidence="6">
        <text>(sulfur carrier)-H + L-cysteine = (sulfur carrier)-SH + L-alanine</text>
        <dbReference type="Rhea" id="RHEA:43892"/>
        <dbReference type="Rhea" id="RHEA-COMP:14737"/>
        <dbReference type="Rhea" id="RHEA-COMP:14739"/>
        <dbReference type="ChEBI" id="CHEBI:29917"/>
        <dbReference type="ChEBI" id="CHEBI:35235"/>
        <dbReference type="ChEBI" id="CHEBI:57972"/>
        <dbReference type="ChEBI" id="CHEBI:64428"/>
        <dbReference type="EC" id="2.8.1.7"/>
    </reaction>
</comment>
<dbReference type="VEuPathDB" id="PiroplasmaDB:BBOV_IV003350"/>
<dbReference type="PANTHER" id="PTHR43586:SF8">
    <property type="entry name" value="CYSTEINE DESULFURASE 1, CHLOROPLASTIC"/>
    <property type="match status" value="1"/>
</dbReference>
<dbReference type="InterPro" id="IPR015421">
    <property type="entry name" value="PyrdxlP-dep_Trfase_major"/>
</dbReference>
<dbReference type="Gene3D" id="3.40.640.10">
    <property type="entry name" value="Type I PLP-dependent aspartate aminotransferase-like (Major domain)"/>
    <property type="match status" value="1"/>
</dbReference>
<dbReference type="EMBL" id="AAXT01000004">
    <property type="protein sequence ID" value="EDO05931.1"/>
    <property type="molecule type" value="Genomic_DNA"/>
</dbReference>
<dbReference type="eggNOG" id="KOG1549">
    <property type="taxonomic scope" value="Eukaryota"/>
</dbReference>
<evidence type="ECO:0000256" key="7">
    <source>
        <dbReference type="RuleBase" id="RU004504"/>
    </source>
</evidence>
<keyword evidence="4 10" id="KW-0808">Transferase</keyword>
<reference evidence="11" key="3">
    <citation type="journal article" date="2021" name="Int. J. Parasitol.">
        <title>Comparative analysis of gene expression between Babesia bovis blood stages and kinetes allowed by improved genome annotation.</title>
        <authorList>
            <person name="Ueti M.W."/>
            <person name="Johnson W.C."/>
            <person name="Kappmeyer L.S."/>
            <person name="Herndon D.R."/>
            <person name="Mousel M.R."/>
            <person name="Reif K.E."/>
            <person name="Taus N.S."/>
            <person name="Ifeonu O.O."/>
            <person name="Silva J.C."/>
            <person name="Suarez C.E."/>
            <person name="Brayton K.A."/>
        </authorList>
    </citation>
    <scope>NUCLEOTIDE SEQUENCE [LARGE SCALE GENOMIC DNA]</scope>
</reference>
<reference evidence="10 11" key="1">
    <citation type="journal article" date="2007" name="PLoS Pathog.">
        <title>Genome sequence of Babesia bovis and comparative analysis of apicomplexan hemoprotozoa.</title>
        <authorList>
            <person name="Brayton K.A."/>
            <person name="Lau A.O.T."/>
            <person name="Herndon D.R."/>
            <person name="Hannick L."/>
            <person name="Kappmeyer L.S."/>
            <person name="Berens S.J."/>
            <person name="Bidwell S.L."/>
            <person name="Brown W.C."/>
            <person name="Crabtree J."/>
            <person name="Fadrosh D."/>
            <person name="Feldblum T."/>
            <person name="Forberger H.A."/>
            <person name="Haas B.J."/>
            <person name="Howell J.M."/>
            <person name="Khouri H."/>
            <person name="Koo H."/>
            <person name="Mann D.J."/>
            <person name="Norimine J."/>
            <person name="Paulsen I.T."/>
            <person name="Radune D."/>
            <person name="Ren Q."/>
            <person name="Smith R.K. Jr."/>
            <person name="Suarez C.E."/>
            <person name="White O."/>
            <person name="Wortman J.R."/>
            <person name="Knowles D.P. Jr."/>
            <person name="McElwain T.F."/>
            <person name="Nene V.M."/>
        </authorList>
    </citation>
    <scope>NUCLEOTIDE SEQUENCE [LARGE SCALE GENOMIC DNA]</scope>
    <source>
        <strain evidence="10">T2Bo</strain>
    </source>
</reference>
<protein>
    <recommendedName>
        <fullName evidence="3">cysteine desulfurase</fullName>
        <ecNumber evidence="3">2.8.1.7</ecNumber>
    </recommendedName>
</protein>
<evidence type="ECO:0000256" key="5">
    <source>
        <dbReference type="ARBA" id="ARBA00022898"/>
    </source>
</evidence>
<dbReference type="Proteomes" id="UP000002173">
    <property type="component" value="Unassembled WGS sequence"/>
</dbReference>
<feature type="domain" description="Aminotransferase class V" evidence="9">
    <location>
        <begin position="73"/>
        <end position="422"/>
    </location>
</feature>
<dbReference type="PANTHER" id="PTHR43586">
    <property type="entry name" value="CYSTEINE DESULFURASE"/>
    <property type="match status" value="1"/>
</dbReference>
<evidence type="ECO:0000256" key="6">
    <source>
        <dbReference type="ARBA" id="ARBA00050776"/>
    </source>
</evidence>
<organism evidence="10 11">
    <name type="scientific">Babesia bovis</name>
    <dbReference type="NCBI Taxonomy" id="5865"/>
    <lineage>
        <taxon>Eukaryota</taxon>
        <taxon>Sar</taxon>
        <taxon>Alveolata</taxon>
        <taxon>Apicomplexa</taxon>
        <taxon>Aconoidasida</taxon>
        <taxon>Piroplasmida</taxon>
        <taxon>Babesiidae</taxon>
        <taxon>Babesia</taxon>
    </lineage>
</organism>
<keyword evidence="8" id="KW-0732">Signal</keyword>
<dbReference type="EC" id="2.8.1.7" evidence="3"/>
<evidence type="ECO:0000313" key="10">
    <source>
        <dbReference type="EMBL" id="EDO05931.1"/>
    </source>
</evidence>
<dbReference type="InterPro" id="IPR015424">
    <property type="entry name" value="PyrdxlP-dep_Trfase"/>
</dbReference>
<dbReference type="GO" id="GO:0031071">
    <property type="term" value="F:cysteine desulfurase activity"/>
    <property type="evidence" value="ECO:0007669"/>
    <property type="project" value="UniProtKB-EC"/>
</dbReference>
<feature type="signal peptide" evidence="8">
    <location>
        <begin position="1"/>
        <end position="21"/>
    </location>
</feature>
<dbReference type="InterPro" id="IPR020578">
    <property type="entry name" value="Aminotrans_V_PyrdxlP_BS"/>
</dbReference>
<evidence type="ECO:0000256" key="8">
    <source>
        <dbReference type="SAM" id="SignalP"/>
    </source>
</evidence>
<dbReference type="FunCoup" id="A7AVV5">
    <property type="interactions" value="8"/>
</dbReference>
<dbReference type="GO" id="GO:0006534">
    <property type="term" value="P:cysteine metabolic process"/>
    <property type="evidence" value="ECO:0007669"/>
    <property type="project" value="InterPro"/>
</dbReference>
<sequence length="423" mass="46620">MLSWKCVLIAYSITLLYKVTAYSTIHREVPGFLNRTNLPKRINYQKRNASTSTNNGESPWRCHFPALSQSGLIYLDNAATTQKPYCVIEAITNYYASPCSNVHRSQYQLATAVSNQYEDARTAIAKFINAPSARNIIFTSGATDSINLVANAWGYTHIRPGDTVLVPLSEHNSNILPWKLLEQKNNSNVHFVKLNTDGTLDLDDYKRQLSTGKVRLISIAHASNVLGVVQDLKSIIATAHEHGALVLVDACQTLAHVNIDVQQLNCDFLVASGHKVYGPTGIGFLYAKQEVIEHMSPYKGGGGMVKNLDTSGYELEDIPHRFESGTPPVAQAIGLSKALEFISHIGLSNVRMKGVLSNPHQIASHERMLLSHLDTQLRNLATVHSPPIKHEHVPIVTFNIAGQSPYDLAQLLSTRNIAIRAGR</sequence>
<name>A7AVV5_BABBO</name>
<accession>A7AVV5</accession>
<dbReference type="GO" id="GO:0030170">
    <property type="term" value="F:pyridoxal phosphate binding"/>
    <property type="evidence" value="ECO:0007669"/>
    <property type="project" value="InterPro"/>
</dbReference>
<dbReference type="InterPro" id="IPR010970">
    <property type="entry name" value="Cys_dSase_SufS"/>
</dbReference>
<dbReference type="STRING" id="5865.A7AVV5"/>
<evidence type="ECO:0000256" key="1">
    <source>
        <dbReference type="ARBA" id="ARBA00001933"/>
    </source>
</evidence>
<dbReference type="InParanoid" id="A7AVV5"/>
<dbReference type="InterPro" id="IPR000192">
    <property type="entry name" value="Aminotrans_V_dom"/>
</dbReference>